<evidence type="ECO:0000256" key="1">
    <source>
        <dbReference type="SAM" id="MobiDB-lite"/>
    </source>
</evidence>
<name>A0AA50HA31_9HYPH</name>
<dbReference type="Proteomes" id="UP001234585">
    <property type="component" value="Plasmid unnamed3"/>
</dbReference>
<dbReference type="AlphaFoldDB" id="A0AA50HA31"/>
<reference evidence="2 3" key="1">
    <citation type="submission" date="2023-08" db="EMBL/GenBank/DDBJ databases">
        <title>Pathogen: clinical or host-associated sample.</title>
        <authorList>
            <person name="Hergert J."/>
            <person name="Casey R."/>
            <person name="Wagner J."/>
            <person name="Young E.L."/>
            <person name="Oakeson K.F."/>
        </authorList>
    </citation>
    <scope>NUCLEOTIDE SEQUENCE [LARGE SCALE GENOMIC DNA]</scope>
    <source>
        <strain evidence="2 3">1760953</strain>
        <plasmid evidence="2 3">unnamed3</plasmid>
    </source>
</reference>
<accession>A0AA50HA31</accession>
<proteinExistence type="predicted"/>
<keyword evidence="2" id="KW-0614">Plasmid</keyword>
<dbReference type="EMBL" id="CP132305">
    <property type="protein sequence ID" value="WLS00908.1"/>
    <property type="molecule type" value="Genomic_DNA"/>
</dbReference>
<sequence>MSEEEGDGSGNKNDRGRRPSFAHDHRIRVALNSKPNFVILNASADPDIVYGEPTESALDNHELFLAMDISLGAIVPNKEAAIALAADRLADEAGMAYGDVKAALTG</sequence>
<keyword evidence="3" id="KW-1185">Reference proteome</keyword>
<feature type="region of interest" description="Disordered" evidence="1">
    <location>
        <begin position="1"/>
        <end position="23"/>
    </location>
</feature>
<dbReference type="RefSeq" id="WP_306040937.1">
    <property type="nucleotide sequence ID" value="NZ_CP132305.1"/>
</dbReference>
<evidence type="ECO:0000313" key="3">
    <source>
        <dbReference type="Proteomes" id="UP001234585"/>
    </source>
</evidence>
<geneLocation type="plasmid" evidence="2 3">
    <name>unnamed3</name>
</geneLocation>
<feature type="compositionally biased region" description="Basic and acidic residues" evidence="1">
    <location>
        <begin position="12"/>
        <end position="23"/>
    </location>
</feature>
<organism evidence="2 3">
    <name type="scientific">Shinella sumterensis</name>
    <dbReference type="NCBI Taxonomy" id="1967501"/>
    <lineage>
        <taxon>Bacteria</taxon>
        <taxon>Pseudomonadati</taxon>
        <taxon>Pseudomonadota</taxon>
        <taxon>Alphaproteobacteria</taxon>
        <taxon>Hyphomicrobiales</taxon>
        <taxon>Rhizobiaceae</taxon>
        <taxon>Shinella</taxon>
    </lineage>
</organism>
<evidence type="ECO:0000313" key="2">
    <source>
        <dbReference type="EMBL" id="WLS00908.1"/>
    </source>
</evidence>
<gene>
    <name evidence="2" type="ORF">Q9313_25585</name>
</gene>
<protein>
    <submittedName>
        <fullName evidence="2">Uncharacterized protein</fullName>
    </submittedName>
</protein>